<name>D4H1Q2_DENA2</name>
<dbReference type="PANTHER" id="PTHR37694">
    <property type="entry name" value="SLR8022 PROTEIN"/>
    <property type="match status" value="1"/>
</dbReference>
<dbReference type="AlphaFoldDB" id="D4H1Q2"/>
<dbReference type="Proteomes" id="UP000002012">
    <property type="component" value="Chromosome"/>
</dbReference>
<dbReference type="SUPFAM" id="SSF51182">
    <property type="entry name" value="RmlC-like cupins"/>
    <property type="match status" value="1"/>
</dbReference>
<dbReference type="eggNOG" id="COG1917">
    <property type="taxonomic scope" value="Bacteria"/>
</dbReference>
<dbReference type="HOGENOM" id="CLU_116722_4_1_0"/>
<dbReference type="Gene3D" id="2.60.120.10">
    <property type="entry name" value="Jelly Rolls"/>
    <property type="match status" value="1"/>
</dbReference>
<dbReference type="STRING" id="522772.Dacet_2049"/>
<dbReference type="RefSeq" id="WP_013011316.1">
    <property type="nucleotide sequence ID" value="NC_013943.1"/>
</dbReference>
<reference evidence="2 3" key="1">
    <citation type="journal article" date="2010" name="Stand. Genomic Sci.">
        <title>Complete genome sequence of Denitrovibrio acetiphilus type strain (N2460).</title>
        <authorList>
            <person name="Kiss H."/>
            <person name="Lang E."/>
            <person name="Lapidus A."/>
            <person name="Copeland A."/>
            <person name="Nolan M."/>
            <person name="Glavina Del Rio T."/>
            <person name="Chen F."/>
            <person name="Lucas S."/>
            <person name="Tice H."/>
            <person name="Cheng J.F."/>
            <person name="Han C."/>
            <person name="Goodwin L."/>
            <person name="Pitluck S."/>
            <person name="Liolios K."/>
            <person name="Pati A."/>
            <person name="Ivanova N."/>
            <person name="Mavromatis K."/>
            <person name="Chen A."/>
            <person name="Palaniappan K."/>
            <person name="Land M."/>
            <person name="Hauser L."/>
            <person name="Chang Y.J."/>
            <person name="Jeffries C.D."/>
            <person name="Detter J.C."/>
            <person name="Brettin T."/>
            <person name="Spring S."/>
            <person name="Rohde M."/>
            <person name="Goker M."/>
            <person name="Woyke T."/>
            <person name="Bristow J."/>
            <person name="Eisen J.A."/>
            <person name="Markowitz V."/>
            <person name="Hugenholtz P."/>
            <person name="Kyrpides N.C."/>
            <person name="Klenk H.P."/>
        </authorList>
    </citation>
    <scope>NUCLEOTIDE SEQUENCE [LARGE SCALE GENOMIC DNA]</scope>
    <source>
        <strain evidence="3">DSM 12809 / NBRC 114555 / N2460</strain>
    </source>
</reference>
<dbReference type="InterPro" id="IPR011051">
    <property type="entry name" value="RmlC_Cupin_sf"/>
</dbReference>
<dbReference type="EMBL" id="CP001968">
    <property type="protein sequence ID" value="ADD68812.1"/>
    <property type="molecule type" value="Genomic_DNA"/>
</dbReference>
<evidence type="ECO:0000259" key="1">
    <source>
        <dbReference type="Pfam" id="PF07883"/>
    </source>
</evidence>
<dbReference type="InParanoid" id="D4H1Q2"/>
<organism evidence="2 3">
    <name type="scientific">Denitrovibrio acetiphilus (strain DSM 12809 / NBRC 114555 / N2460)</name>
    <dbReference type="NCBI Taxonomy" id="522772"/>
    <lineage>
        <taxon>Bacteria</taxon>
        <taxon>Pseudomonadati</taxon>
        <taxon>Deferribacterota</taxon>
        <taxon>Deferribacteres</taxon>
        <taxon>Deferribacterales</taxon>
        <taxon>Geovibrionaceae</taxon>
        <taxon>Denitrovibrio</taxon>
    </lineage>
</organism>
<evidence type="ECO:0000313" key="3">
    <source>
        <dbReference type="Proteomes" id="UP000002012"/>
    </source>
</evidence>
<dbReference type="Pfam" id="PF07883">
    <property type="entry name" value="Cupin_2"/>
    <property type="match status" value="1"/>
</dbReference>
<proteinExistence type="predicted"/>
<dbReference type="KEGG" id="dap:Dacet_2049"/>
<feature type="domain" description="Cupin type-2" evidence="1">
    <location>
        <begin position="48"/>
        <end position="109"/>
    </location>
</feature>
<dbReference type="InterPro" id="IPR013096">
    <property type="entry name" value="Cupin_2"/>
</dbReference>
<evidence type="ECO:0000313" key="2">
    <source>
        <dbReference type="EMBL" id="ADD68812.1"/>
    </source>
</evidence>
<gene>
    <name evidence="2" type="ordered locus">Dacet_2049</name>
</gene>
<protein>
    <submittedName>
        <fullName evidence="2">Cupin 2 conserved barrel domain protein</fullName>
    </submittedName>
</protein>
<dbReference type="OrthoDB" id="9791297at2"/>
<dbReference type="PaxDb" id="522772-Dacet_2049"/>
<dbReference type="PANTHER" id="PTHR37694:SF1">
    <property type="entry name" value="SLR8022 PROTEIN"/>
    <property type="match status" value="1"/>
</dbReference>
<dbReference type="InterPro" id="IPR014710">
    <property type="entry name" value="RmlC-like_jellyroll"/>
</dbReference>
<accession>D4H1Q2</accession>
<dbReference type="CDD" id="cd02222">
    <property type="entry name" value="cupin_TM1459-like"/>
    <property type="match status" value="1"/>
</dbReference>
<sequence>MFVDNLKFIEKTPMDVPGAVNVTKQVPIGSAEGWEDHVMRVFTITDMGNTPKHNHDWPHINYIIKGKGILHMDGKDNPVEEGSVAFVPSGVEHQFKSSVKGDFTFICIVPNKGEY</sequence>
<keyword evidence="3" id="KW-1185">Reference proteome</keyword>